<evidence type="ECO:0000256" key="6">
    <source>
        <dbReference type="ARBA" id="ARBA00022884"/>
    </source>
</evidence>
<dbReference type="PANTHER" id="PTHR48033">
    <property type="entry name" value="RNA-BINDING (RRM/RBD/RNP MOTIFS) FAMILY PROTEIN"/>
    <property type="match status" value="1"/>
</dbReference>
<evidence type="ECO:0000313" key="11">
    <source>
        <dbReference type="EnsemblMetazoa" id="BGLB033153-PD"/>
    </source>
</evidence>
<gene>
    <name evidence="11" type="primary">106053193</name>
</gene>
<keyword evidence="6 8" id="KW-0694">RNA-binding</keyword>
<evidence type="ECO:0000256" key="8">
    <source>
        <dbReference type="PROSITE-ProRule" id="PRU00176"/>
    </source>
</evidence>
<dbReference type="VEuPathDB" id="VectorBase:BGLAX_050679"/>
<feature type="domain" description="RRM" evidence="10">
    <location>
        <begin position="48"/>
        <end position="139"/>
    </location>
</feature>
<feature type="compositionally biased region" description="Gly residues" evidence="9">
    <location>
        <begin position="218"/>
        <end position="231"/>
    </location>
</feature>
<dbReference type="SUPFAM" id="SSF54928">
    <property type="entry name" value="RNA-binding domain, RBD"/>
    <property type="match status" value="2"/>
</dbReference>
<dbReference type="RefSeq" id="XP_013064143.2">
    <property type="nucleotide sequence ID" value="XM_013208689.2"/>
</dbReference>
<dbReference type="InterPro" id="IPR000504">
    <property type="entry name" value="RRM_dom"/>
</dbReference>
<comment type="subcellular location">
    <subcellularLocation>
        <location evidence="2">Cytoplasm</location>
    </subcellularLocation>
    <subcellularLocation>
        <location evidence="1">Nucleus</location>
    </subcellularLocation>
</comment>
<name>A0A2C9LNA1_BIOGL</name>
<dbReference type="STRING" id="6526.A0A2C9LNA1"/>
<dbReference type="GO" id="GO:0005737">
    <property type="term" value="C:cytoplasm"/>
    <property type="evidence" value="ECO:0007669"/>
    <property type="project" value="UniProtKB-SubCell"/>
</dbReference>
<feature type="domain" description="RRM" evidence="10">
    <location>
        <begin position="130"/>
        <end position="207"/>
    </location>
</feature>
<evidence type="ECO:0000256" key="3">
    <source>
        <dbReference type="ARBA" id="ARBA00022481"/>
    </source>
</evidence>
<dbReference type="GO" id="GO:0003723">
    <property type="term" value="F:RNA binding"/>
    <property type="evidence" value="ECO:0007669"/>
    <property type="project" value="UniProtKB-UniRule"/>
</dbReference>
<dbReference type="EnsemblMetazoa" id="BGLB033153-RD">
    <property type="protein sequence ID" value="BGLB033153-PD"/>
    <property type="gene ID" value="BGLB033153"/>
</dbReference>
<dbReference type="OrthoDB" id="1875751at2759"/>
<dbReference type="VEuPathDB" id="VectorBase:BGLB033153"/>
<organism evidence="11 12">
    <name type="scientific">Biomphalaria glabrata</name>
    <name type="common">Bloodfluke planorb</name>
    <name type="synonym">Freshwater snail</name>
    <dbReference type="NCBI Taxonomy" id="6526"/>
    <lineage>
        <taxon>Eukaryota</taxon>
        <taxon>Metazoa</taxon>
        <taxon>Spiralia</taxon>
        <taxon>Lophotrochozoa</taxon>
        <taxon>Mollusca</taxon>
        <taxon>Gastropoda</taxon>
        <taxon>Heterobranchia</taxon>
        <taxon>Euthyneura</taxon>
        <taxon>Panpulmonata</taxon>
        <taxon>Hygrophila</taxon>
        <taxon>Lymnaeoidea</taxon>
        <taxon>Planorbidae</taxon>
        <taxon>Biomphalaria</taxon>
    </lineage>
</organism>
<keyword evidence="7" id="KW-0539">Nucleus</keyword>
<keyword evidence="4" id="KW-0963">Cytoplasm</keyword>
<dbReference type="InterPro" id="IPR035979">
    <property type="entry name" value="RBD_domain_sf"/>
</dbReference>
<dbReference type="Proteomes" id="UP000076420">
    <property type="component" value="Unassembled WGS sequence"/>
</dbReference>
<proteinExistence type="predicted"/>
<reference evidence="11" key="1">
    <citation type="submission" date="2020-05" db="UniProtKB">
        <authorList>
            <consortium name="EnsemblMetazoa"/>
        </authorList>
    </citation>
    <scope>IDENTIFICATION</scope>
    <source>
        <strain evidence="11">BB02</strain>
    </source>
</reference>
<keyword evidence="5" id="KW-0677">Repeat</keyword>
<evidence type="ECO:0000256" key="1">
    <source>
        <dbReference type="ARBA" id="ARBA00004123"/>
    </source>
</evidence>
<dbReference type="SMART" id="SM00360">
    <property type="entry name" value="RRM"/>
    <property type="match status" value="2"/>
</dbReference>
<dbReference type="EnsemblMetazoa" id="BGLB033153-RF">
    <property type="protein sequence ID" value="BGLB033153-PF"/>
    <property type="gene ID" value="BGLB033153"/>
</dbReference>
<dbReference type="GO" id="GO:0010468">
    <property type="term" value="P:regulation of gene expression"/>
    <property type="evidence" value="ECO:0007669"/>
    <property type="project" value="TreeGrafter"/>
</dbReference>
<evidence type="ECO:0000256" key="9">
    <source>
        <dbReference type="SAM" id="MobiDB-lite"/>
    </source>
</evidence>
<evidence type="ECO:0000256" key="7">
    <source>
        <dbReference type="ARBA" id="ARBA00023242"/>
    </source>
</evidence>
<dbReference type="InterPro" id="IPR012677">
    <property type="entry name" value="Nucleotide-bd_a/b_plait_sf"/>
</dbReference>
<dbReference type="PANTHER" id="PTHR48033:SF10">
    <property type="entry name" value="RNA-BINDING PROTEIN SQUID"/>
    <property type="match status" value="1"/>
</dbReference>
<feature type="region of interest" description="Disordered" evidence="9">
    <location>
        <begin position="1"/>
        <end position="47"/>
    </location>
</feature>
<accession>A0A2C9LNA1</accession>
<dbReference type="Gene3D" id="3.30.70.330">
    <property type="match status" value="2"/>
</dbReference>
<keyword evidence="3" id="KW-0488">Methylation</keyword>
<dbReference type="CDD" id="cd12325">
    <property type="entry name" value="RRM1_hnRNPA_hnRNPD_like"/>
    <property type="match status" value="1"/>
</dbReference>
<sequence length="330" mass="36266">MADEMQQDDNYETFEEQNGNAEVNANAEDSSENQQMLVDEDDDGEDDRKVFVGGLSWETTTKDLREYFEKFGEVTNCTLKTDLETRKSRGFGFVVFATTEAVDKVLVEKEHKLHGRTIDPKRANPRPVNKKVFVGRLDPAITEDEVKAYFETFGPVEKLELPFDKTKEQRRAFCFVEFKKLSAMKKCLEQTNHKIGTQEVEVKKATPPGGAAANVRGGPRGRGFGPAGRGGRGGRGGFPGYGYNQGYGYGGYGAYPGYDQGYGYGYGGDYGYGGGYGGYGGWNSGGYDQSYGYGYGGYDDWGYGQGGGQSNYGKAQKRGAAHGGYHPYNR</sequence>
<dbReference type="RefSeq" id="XP_013064142.2">
    <property type="nucleotide sequence ID" value="XM_013208688.2"/>
</dbReference>
<dbReference type="FunFam" id="3.30.70.330:FF:000030">
    <property type="entry name" value="Heterogeneous nuclear ribonucleoprotein d0 isoform"/>
    <property type="match status" value="1"/>
</dbReference>
<feature type="region of interest" description="Disordered" evidence="9">
    <location>
        <begin position="201"/>
        <end position="231"/>
    </location>
</feature>
<evidence type="ECO:0000256" key="2">
    <source>
        <dbReference type="ARBA" id="ARBA00004496"/>
    </source>
</evidence>
<dbReference type="PROSITE" id="PS50102">
    <property type="entry name" value="RRM"/>
    <property type="match status" value="2"/>
</dbReference>
<dbReference type="GO" id="GO:0000785">
    <property type="term" value="C:chromatin"/>
    <property type="evidence" value="ECO:0007669"/>
    <property type="project" value="TreeGrafter"/>
</dbReference>
<protein>
    <recommendedName>
        <fullName evidence="10">RRM domain-containing protein</fullName>
    </recommendedName>
</protein>
<evidence type="ECO:0000313" key="12">
    <source>
        <dbReference type="Proteomes" id="UP000076420"/>
    </source>
</evidence>
<dbReference type="KEGG" id="bgt:106053193"/>
<dbReference type="AlphaFoldDB" id="A0A2C9LNA1"/>
<evidence type="ECO:0000256" key="4">
    <source>
        <dbReference type="ARBA" id="ARBA00022490"/>
    </source>
</evidence>
<evidence type="ECO:0000259" key="10">
    <source>
        <dbReference type="PROSITE" id="PS50102"/>
    </source>
</evidence>
<dbReference type="Pfam" id="PF00076">
    <property type="entry name" value="RRM_1"/>
    <property type="match status" value="2"/>
</dbReference>
<dbReference type="GO" id="GO:0005654">
    <property type="term" value="C:nucleoplasm"/>
    <property type="evidence" value="ECO:0007669"/>
    <property type="project" value="TreeGrafter"/>
</dbReference>
<feature type="compositionally biased region" description="Acidic residues" evidence="9">
    <location>
        <begin position="1"/>
        <end position="15"/>
    </location>
</feature>
<evidence type="ECO:0000256" key="5">
    <source>
        <dbReference type="ARBA" id="ARBA00022737"/>
    </source>
</evidence>